<dbReference type="GO" id="GO:0005634">
    <property type="term" value="C:nucleus"/>
    <property type="evidence" value="ECO:0007669"/>
    <property type="project" value="TreeGrafter"/>
</dbReference>
<proteinExistence type="predicted"/>
<dbReference type="InterPro" id="IPR013536">
    <property type="entry name" value="WLM_dom"/>
</dbReference>
<dbReference type="InterPro" id="IPR053000">
    <property type="entry name" value="WSS1-like_metalloprotease"/>
</dbReference>
<accession>M3JXU2</accession>
<dbReference type="Pfam" id="PF08325">
    <property type="entry name" value="WLM"/>
    <property type="match status" value="1"/>
</dbReference>
<dbReference type="STRING" id="1245528.M3JXU2"/>
<comment type="caution">
    <text evidence="3">The sequence shown here is derived from an EMBL/GenBank/DDBJ whole genome shotgun (WGS) entry which is preliminary data.</text>
</comment>
<dbReference type="PANTHER" id="PTHR46622:SF1">
    <property type="entry name" value="DNA-DEPENDENT METALLOPROTEASE WSS1"/>
    <property type="match status" value="1"/>
</dbReference>
<evidence type="ECO:0000256" key="1">
    <source>
        <dbReference type="SAM" id="MobiDB-lite"/>
    </source>
</evidence>
<dbReference type="PANTHER" id="PTHR46622">
    <property type="entry name" value="DNA-DEPENDENT METALLOPROTEASE WSS1"/>
    <property type="match status" value="1"/>
</dbReference>
<dbReference type="OMA" id="KFKVWSC"/>
<sequence length="275" mass="31772">MVQQGRGKFPVKEVSYPPHHKNIGSIGSLKRYPDAEYAKSLLYDAARLVASIISEHKFKIGQLREMFPKQANLLGLNVNYGSKILLRLRHHHNDRSFLSIEEIVETFLHELTHNLYGPHDKKFYDFLDKLKTRYDDIKYRRVATNYFTEENVLGRSRLPGSTNLISVREKRLQVFDKPRYMGGSKVLGTSSDSKITKTPKPRPKDMKQAILEAAERRLRDSKWCHSENPQNEEVPDDSEFDIVEVDKGEFESVVNKPDTKPQSNIEIIDLTSDVE</sequence>
<feature type="region of interest" description="Disordered" evidence="1">
    <location>
        <begin position="251"/>
        <end position="275"/>
    </location>
</feature>
<gene>
    <name evidence="3" type="ORF">G210_2451</name>
</gene>
<dbReference type="GO" id="GO:0008237">
    <property type="term" value="F:metallopeptidase activity"/>
    <property type="evidence" value="ECO:0007669"/>
    <property type="project" value="TreeGrafter"/>
</dbReference>
<dbReference type="PROSITE" id="PS51397">
    <property type="entry name" value="WLM"/>
    <property type="match status" value="1"/>
</dbReference>
<dbReference type="eggNOG" id="KOG4842">
    <property type="taxonomic scope" value="Eukaryota"/>
</dbReference>
<feature type="region of interest" description="Disordered" evidence="1">
    <location>
        <begin position="220"/>
        <end position="239"/>
    </location>
</feature>
<dbReference type="AlphaFoldDB" id="M3JXU2"/>
<dbReference type="EMBL" id="AOGT01001660">
    <property type="protein sequence ID" value="EMG47244.1"/>
    <property type="molecule type" value="Genomic_DNA"/>
</dbReference>
<evidence type="ECO:0000259" key="2">
    <source>
        <dbReference type="PROSITE" id="PS51397"/>
    </source>
</evidence>
<dbReference type="Proteomes" id="UP000011777">
    <property type="component" value="Unassembled WGS sequence"/>
</dbReference>
<organism evidence="3 4">
    <name type="scientific">Candida maltosa (strain Xu316)</name>
    <name type="common">Yeast</name>
    <dbReference type="NCBI Taxonomy" id="1245528"/>
    <lineage>
        <taxon>Eukaryota</taxon>
        <taxon>Fungi</taxon>
        <taxon>Dikarya</taxon>
        <taxon>Ascomycota</taxon>
        <taxon>Saccharomycotina</taxon>
        <taxon>Pichiomycetes</taxon>
        <taxon>Debaryomycetaceae</taxon>
        <taxon>Candida/Lodderomyces clade</taxon>
        <taxon>Candida</taxon>
    </lineage>
</organism>
<dbReference type="GO" id="GO:0006281">
    <property type="term" value="P:DNA repair"/>
    <property type="evidence" value="ECO:0007669"/>
    <property type="project" value="TreeGrafter"/>
</dbReference>
<name>M3JXU2_CANMX</name>
<feature type="domain" description="WLM" evidence="2">
    <location>
        <begin position="14"/>
        <end position="219"/>
    </location>
</feature>
<dbReference type="OrthoDB" id="49605at2759"/>
<dbReference type="HOGENOM" id="CLU_023057_3_0_1"/>
<evidence type="ECO:0000313" key="3">
    <source>
        <dbReference type="EMBL" id="EMG47244.1"/>
    </source>
</evidence>
<keyword evidence="4" id="KW-1185">Reference proteome</keyword>
<reference evidence="3 4" key="1">
    <citation type="submission" date="2013-02" db="EMBL/GenBank/DDBJ databases">
        <title>Genome sequence of Candida maltosa Xu316, a potential industrial strain for xylitol and ethanol production.</title>
        <authorList>
            <person name="Yu J."/>
            <person name="Wang Q."/>
            <person name="Geng X."/>
            <person name="Bao W."/>
            <person name="He P."/>
            <person name="Cai J."/>
        </authorList>
    </citation>
    <scope>NUCLEOTIDE SEQUENCE [LARGE SCALE GENOMIC DNA]</scope>
    <source>
        <strain evidence="4">Xu316</strain>
    </source>
</reference>
<evidence type="ECO:0000313" key="4">
    <source>
        <dbReference type="Proteomes" id="UP000011777"/>
    </source>
</evidence>
<protein>
    <recommendedName>
        <fullName evidence="2">WLM domain-containing protein</fullName>
    </recommendedName>
</protein>